<keyword evidence="2" id="KW-1185">Reference proteome</keyword>
<accession>A0A392Q5Z5</accession>
<reference evidence="1 2" key="1">
    <citation type="journal article" date="2018" name="Front. Plant Sci.">
        <title>Red Clover (Trifolium pratense) and Zigzag Clover (T. medium) - A Picture of Genomic Similarities and Differences.</title>
        <authorList>
            <person name="Dluhosova J."/>
            <person name="Istvanek J."/>
            <person name="Nedelnik J."/>
            <person name="Repkova J."/>
        </authorList>
    </citation>
    <scope>NUCLEOTIDE SEQUENCE [LARGE SCALE GENOMIC DNA]</scope>
    <source>
        <strain evidence="2">cv. 10/8</strain>
        <tissue evidence="1">Leaf</tissue>
    </source>
</reference>
<protein>
    <submittedName>
        <fullName evidence="1">Uncharacterized protein</fullName>
    </submittedName>
</protein>
<comment type="caution">
    <text evidence="1">The sequence shown here is derived from an EMBL/GenBank/DDBJ whole genome shotgun (WGS) entry which is preliminary data.</text>
</comment>
<proteinExistence type="predicted"/>
<evidence type="ECO:0000313" key="1">
    <source>
        <dbReference type="EMBL" id="MCI19554.1"/>
    </source>
</evidence>
<evidence type="ECO:0000313" key="2">
    <source>
        <dbReference type="Proteomes" id="UP000265520"/>
    </source>
</evidence>
<dbReference type="Proteomes" id="UP000265520">
    <property type="component" value="Unassembled WGS sequence"/>
</dbReference>
<sequence>MLHPAECAPSALLYAPLSWTHCAIQYDESQVVKHNLYKTPPKAPPLQGHNHQVLWRNFLATHLSDLTRCLHNHT</sequence>
<dbReference type="EMBL" id="LXQA010115335">
    <property type="protein sequence ID" value="MCI19554.1"/>
    <property type="molecule type" value="Genomic_DNA"/>
</dbReference>
<dbReference type="AlphaFoldDB" id="A0A392Q5Z5"/>
<name>A0A392Q5Z5_9FABA</name>
<organism evidence="1 2">
    <name type="scientific">Trifolium medium</name>
    <dbReference type="NCBI Taxonomy" id="97028"/>
    <lineage>
        <taxon>Eukaryota</taxon>
        <taxon>Viridiplantae</taxon>
        <taxon>Streptophyta</taxon>
        <taxon>Embryophyta</taxon>
        <taxon>Tracheophyta</taxon>
        <taxon>Spermatophyta</taxon>
        <taxon>Magnoliopsida</taxon>
        <taxon>eudicotyledons</taxon>
        <taxon>Gunneridae</taxon>
        <taxon>Pentapetalae</taxon>
        <taxon>rosids</taxon>
        <taxon>fabids</taxon>
        <taxon>Fabales</taxon>
        <taxon>Fabaceae</taxon>
        <taxon>Papilionoideae</taxon>
        <taxon>50 kb inversion clade</taxon>
        <taxon>NPAAA clade</taxon>
        <taxon>Hologalegina</taxon>
        <taxon>IRL clade</taxon>
        <taxon>Trifolieae</taxon>
        <taxon>Trifolium</taxon>
    </lineage>
</organism>
<feature type="non-terminal residue" evidence="1">
    <location>
        <position position="74"/>
    </location>
</feature>